<accession>A0AAV6VAM0</accession>
<sequence length="69" mass="8217">MRADENEPTKHTESLTRLSLIERFGRVNRGVNSQGIHRPKVDFLPKQLVRMEPSPYSRLRQSRRIDMRE</sequence>
<comment type="caution">
    <text evidence="1">The sequence shown here is derived from an EMBL/GenBank/DDBJ whole genome shotgun (WGS) entry which is preliminary data.</text>
</comment>
<dbReference type="EMBL" id="JAFNEN010000119">
    <property type="protein sequence ID" value="KAG8193522.1"/>
    <property type="molecule type" value="Genomic_DNA"/>
</dbReference>
<keyword evidence="2" id="KW-1185">Reference proteome</keyword>
<evidence type="ECO:0000313" key="2">
    <source>
        <dbReference type="Proteomes" id="UP000827092"/>
    </source>
</evidence>
<proteinExistence type="predicted"/>
<dbReference type="AlphaFoldDB" id="A0AAV6VAM0"/>
<gene>
    <name evidence="1" type="ORF">JTE90_003733</name>
</gene>
<reference evidence="1 2" key="1">
    <citation type="journal article" date="2022" name="Nat. Ecol. Evol.">
        <title>A masculinizing supergene underlies an exaggerated male reproductive morph in a spider.</title>
        <authorList>
            <person name="Hendrickx F."/>
            <person name="De Corte Z."/>
            <person name="Sonet G."/>
            <person name="Van Belleghem S.M."/>
            <person name="Kostlbacher S."/>
            <person name="Vangestel C."/>
        </authorList>
    </citation>
    <scope>NUCLEOTIDE SEQUENCE [LARGE SCALE GENOMIC DNA]</scope>
    <source>
        <strain evidence="1">W744_W776</strain>
    </source>
</reference>
<name>A0AAV6VAM0_9ARAC</name>
<organism evidence="1 2">
    <name type="scientific">Oedothorax gibbosus</name>
    <dbReference type="NCBI Taxonomy" id="931172"/>
    <lineage>
        <taxon>Eukaryota</taxon>
        <taxon>Metazoa</taxon>
        <taxon>Ecdysozoa</taxon>
        <taxon>Arthropoda</taxon>
        <taxon>Chelicerata</taxon>
        <taxon>Arachnida</taxon>
        <taxon>Araneae</taxon>
        <taxon>Araneomorphae</taxon>
        <taxon>Entelegynae</taxon>
        <taxon>Araneoidea</taxon>
        <taxon>Linyphiidae</taxon>
        <taxon>Erigoninae</taxon>
        <taxon>Oedothorax</taxon>
    </lineage>
</organism>
<protein>
    <submittedName>
        <fullName evidence="1">Uncharacterized protein</fullName>
    </submittedName>
</protein>
<evidence type="ECO:0000313" key="1">
    <source>
        <dbReference type="EMBL" id="KAG8193522.1"/>
    </source>
</evidence>
<dbReference type="Proteomes" id="UP000827092">
    <property type="component" value="Unassembled WGS sequence"/>
</dbReference>